<dbReference type="KEGG" id="tmar:MARIT_0589"/>
<evidence type="ECO:0000313" key="2">
    <source>
        <dbReference type="Proteomes" id="UP000231564"/>
    </source>
</evidence>
<dbReference type="RefSeq" id="WP_024742552.1">
    <property type="nucleotide sequence ID" value="NZ_BAUG01000108.1"/>
</dbReference>
<organism evidence="1 2">
    <name type="scientific">Tenacibaculum maritimum NCIMB 2154</name>
    <dbReference type="NCBI Taxonomy" id="1349785"/>
    <lineage>
        <taxon>Bacteria</taxon>
        <taxon>Pseudomonadati</taxon>
        <taxon>Bacteroidota</taxon>
        <taxon>Flavobacteriia</taxon>
        <taxon>Flavobacteriales</taxon>
        <taxon>Flavobacteriaceae</taxon>
        <taxon>Tenacibaculum</taxon>
    </lineage>
</organism>
<dbReference type="AlphaFoldDB" id="A0A2H1E747"/>
<keyword evidence="2" id="KW-1185">Reference proteome</keyword>
<accession>A0A2H1E747</accession>
<reference evidence="1 2" key="1">
    <citation type="submission" date="2016-11" db="EMBL/GenBank/DDBJ databases">
        <authorList>
            <person name="Jaros S."/>
            <person name="Januszkiewicz K."/>
            <person name="Wedrychowicz H."/>
        </authorList>
    </citation>
    <scope>NUCLEOTIDE SEQUENCE [LARGE SCALE GENOMIC DNA]</scope>
    <source>
        <strain evidence="1">NCIMB 2154T</strain>
    </source>
</reference>
<dbReference type="EMBL" id="LT634361">
    <property type="protein sequence ID" value="SFZ80479.1"/>
    <property type="molecule type" value="Genomic_DNA"/>
</dbReference>
<proteinExistence type="predicted"/>
<sequence>MSKELELLQTELNNSFPELIKLERNILVPQPEPFSTSYDLLLKNEIRSCTISLFGNEKSYRYIFEWDNCSIFEIFSNDVKRLGKIILDWVLKKSMPSKMTNQFPEIQFGLLAEYYEKGEGIKGEFIESWNSIEEFYCSFSDSWISNGKDALRLIKKMRKLGLDAKLRAGQSLWSFILSRSRRHGLKEDASHVEITFLGDNKMSIKSNLNGKKTSLESKVEYGEYLQGQIKYLLKEKIE</sequence>
<protein>
    <submittedName>
        <fullName evidence="1">Uncharacterized protein</fullName>
    </submittedName>
</protein>
<dbReference type="OrthoDB" id="1435922at2"/>
<dbReference type="GeneID" id="47722184"/>
<dbReference type="Proteomes" id="UP000231564">
    <property type="component" value="Chromosome MARIT"/>
</dbReference>
<gene>
    <name evidence="1" type="ORF">MARIT_0589</name>
</gene>
<name>A0A2H1E747_9FLAO</name>
<evidence type="ECO:0000313" key="1">
    <source>
        <dbReference type="EMBL" id="SFZ80479.1"/>
    </source>
</evidence>